<dbReference type="SUPFAM" id="SSF57938">
    <property type="entry name" value="DnaJ/Hsp40 cysteine-rich domain"/>
    <property type="match status" value="1"/>
</dbReference>
<dbReference type="Gene3D" id="2.10.230.10">
    <property type="entry name" value="Heat shock protein DnaJ, cysteine-rich domain"/>
    <property type="match status" value="1"/>
</dbReference>
<dbReference type="GO" id="GO:0031072">
    <property type="term" value="F:heat shock protein binding"/>
    <property type="evidence" value="ECO:0007669"/>
    <property type="project" value="InterPro"/>
</dbReference>
<dbReference type="SMART" id="SM00271">
    <property type="entry name" value="DnaJ"/>
    <property type="match status" value="1"/>
</dbReference>
<dbReference type="CDD" id="cd06257">
    <property type="entry name" value="DnaJ"/>
    <property type="match status" value="1"/>
</dbReference>
<dbReference type="Proteomes" id="UP000229385">
    <property type="component" value="Unassembled WGS sequence"/>
</dbReference>
<feature type="repeat" description="CXXCXGXG motif" evidence="8">
    <location>
        <begin position="187"/>
        <end position="194"/>
    </location>
</feature>
<keyword evidence="5 8" id="KW-0143">Chaperone</keyword>
<dbReference type="GO" id="GO:0051082">
    <property type="term" value="F:unfolded protein binding"/>
    <property type="evidence" value="ECO:0007669"/>
    <property type="project" value="UniProtKB-UniRule"/>
</dbReference>
<comment type="similarity">
    <text evidence="6 8">Belongs to the DnaJ family.</text>
</comment>
<dbReference type="InterPro" id="IPR036410">
    <property type="entry name" value="HSP_DnaJ_Cys-rich_dom_sf"/>
</dbReference>
<dbReference type="PROSITE" id="PS50076">
    <property type="entry name" value="DNAJ_2"/>
    <property type="match status" value="1"/>
</dbReference>
<comment type="caution">
    <text evidence="12">The sequence shown here is derived from an EMBL/GenBank/DDBJ whole genome shotgun (WGS) entry which is preliminary data.</text>
</comment>
<dbReference type="InterPro" id="IPR018253">
    <property type="entry name" value="DnaJ_domain_CS"/>
</dbReference>
<dbReference type="CDD" id="cd10719">
    <property type="entry name" value="DnaJ_zf"/>
    <property type="match status" value="1"/>
</dbReference>
<keyword evidence="8" id="KW-0235">DNA replication</keyword>
<dbReference type="PROSITE" id="PS00636">
    <property type="entry name" value="DNAJ_1"/>
    <property type="match status" value="1"/>
</dbReference>
<accession>A0A2M7XEX3</accession>
<evidence type="ECO:0000256" key="3">
    <source>
        <dbReference type="ARBA" id="ARBA00022771"/>
    </source>
</evidence>
<keyword evidence="4 8" id="KW-0862">Zinc</keyword>
<dbReference type="CDD" id="cd10747">
    <property type="entry name" value="DnaJ_C"/>
    <property type="match status" value="1"/>
</dbReference>
<feature type="binding site" evidence="8">
    <location>
        <position position="190"/>
    </location>
    <ligand>
        <name>Zn(2+)</name>
        <dbReference type="ChEBI" id="CHEBI:29105"/>
        <label>2</label>
    </ligand>
</feature>
<dbReference type="NCBIfam" id="TIGR02349">
    <property type="entry name" value="DnaJ_bact"/>
    <property type="match status" value="1"/>
</dbReference>
<dbReference type="PRINTS" id="PR00625">
    <property type="entry name" value="JDOMAIN"/>
</dbReference>
<dbReference type="GO" id="GO:0006260">
    <property type="term" value="P:DNA replication"/>
    <property type="evidence" value="ECO:0007669"/>
    <property type="project" value="UniProtKB-KW"/>
</dbReference>
<feature type="zinc finger region" description="CR-type" evidence="9">
    <location>
        <begin position="131"/>
        <end position="213"/>
    </location>
</feature>
<gene>
    <name evidence="8 12" type="primary">dnaJ</name>
    <name evidence="12" type="ORF">CO174_00240</name>
</gene>
<dbReference type="GO" id="GO:0042026">
    <property type="term" value="P:protein refolding"/>
    <property type="evidence" value="ECO:0007669"/>
    <property type="project" value="TreeGrafter"/>
</dbReference>
<dbReference type="SUPFAM" id="SSF46565">
    <property type="entry name" value="Chaperone J-domain"/>
    <property type="match status" value="1"/>
</dbReference>
<dbReference type="InterPro" id="IPR001305">
    <property type="entry name" value="HSP_DnaJ_Cys-rich_dom"/>
</dbReference>
<dbReference type="GO" id="GO:0005524">
    <property type="term" value="F:ATP binding"/>
    <property type="evidence" value="ECO:0007669"/>
    <property type="project" value="InterPro"/>
</dbReference>
<dbReference type="Gene3D" id="1.10.287.110">
    <property type="entry name" value="DnaJ domain"/>
    <property type="match status" value="1"/>
</dbReference>
<comment type="cofactor">
    <cofactor evidence="8">
        <name>Zn(2+)</name>
        <dbReference type="ChEBI" id="CHEBI:29105"/>
    </cofactor>
    <text evidence="8">Binds 2 Zn(2+) ions per monomer.</text>
</comment>
<evidence type="ECO:0000256" key="4">
    <source>
        <dbReference type="ARBA" id="ARBA00022833"/>
    </source>
</evidence>
<organism evidence="12 13">
    <name type="scientific">Candidatus Uhrbacteria bacterium CG_4_9_14_3_um_filter_50_9</name>
    <dbReference type="NCBI Taxonomy" id="1975035"/>
    <lineage>
        <taxon>Bacteria</taxon>
        <taxon>Candidatus Uhriibacteriota</taxon>
    </lineage>
</organism>
<feature type="binding site" evidence="8">
    <location>
        <position position="204"/>
    </location>
    <ligand>
        <name>Zn(2+)</name>
        <dbReference type="ChEBI" id="CHEBI:29105"/>
        <label>1</label>
    </ligand>
</feature>
<dbReference type="Pfam" id="PF00226">
    <property type="entry name" value="DnaJ"/>
    <property type="match status" value="1"/>
</dbReference>
<comment type="function">
    <text evidence="8">Participates actively in the response to hyperosmotic and heat shock by preventing the aggregation of stress-denatured proteins and by disaggregating proteins, also in an autonomous, DnaK-independent fashion. Unfolded proteins bind initially to DnaJ; upon interaction with the DnaJ-bound protein, DnaK hydrolyzes its bound ATP, resulting in the formation of a stable complex. GrpE releases ADP from DnaK; ATP binding to DnaK triggers the release of the substrate protein, thus completing the reaction cycle. Several rounds of ATP-dependent interactions between DnaJ, DnaK and GrpE are required for fully efficient folding. Also involved, together with DnaK and GrpE, in the DNA replication of plasmids through activation of initiation proteins.</text>
</comment>
<dbReference type="GO" id="GO:0005737">
    <property type="term" value="C:cytoplasm"/>
    <property type="evidence" value="ECO:0007669"/>
    <property type="project" value="UniProtKB-SubCell"/>
</dbReference>
<keyword evidence="1 8" id="KW-0479">Metal-binding</keyword>
<dbReference type="FunFam" id="2.10.230.10:FF:000002">
    <property type="entry name" value="Molecular chaperone DnaJ"/>
    <property type="match status" value="1"/>
</dbReference>
<dbReference type="InterPro" id="IPR001623">
    <property type="entry name" value="DnaJ_domain"/>
</dbReference>
<evidence type="ECO:0000256" key="1">
    <source>
        <dbReference type="ARBA" id="ARBA00022723"/>
    </source>
</evidence>
<sequence>MAKNYYEILEVDRGASQDEIKKAFRKKAHAYHPDKASGDEEKFKEANSAYQVLGDPEKRAKYDQFGSAAFEGGTGGAGFGQGFGGFDFSAAGDFGDIFGDLFGGGQRRQRVRRGNDIQVDIELEFTDAVFGATKEITLSKTDACERCSGNGAEPGQGVETCGTCKGSGVEVRMQRTILGNMQTQVTCQTCQGSGEVPKEPCSTCRGSGTDKKKQTMEIQIPAGVEDGSTLRVRGKGEAIKNGQPGDLYVRLHVRRDPRFERDGVHLHSQISIGFTQAALGDTIDVETVDGPVELKIPSGTQSGARFRLKGKGVMAGGGRGDHYVHVEVVVPKKLSREQKKLIEELDLRE</sequence>
<dbReference type="PANTHER" id="PTHR43096:SF52">
    <property type="entry name" value="DNAJ HOMOLOG 1, MITOCHONDRIAL-RELATED"/>
    <property type="match status" value="1"/>
</dbReference>
<dbReference type="PANTHER" id="PTHR43096">
    <property type="entry name" value="DNAJ HOMOLOG 1, MITOCHONDRIAL-RELATED"/>
    <property type="match status" value="1"/>
</dbReference>
<evidence type="ECO:0000256" key="9">
    <source>
        <dbReference type="PROSITE-ProRule" id="PRU00546"/>
    </source>
</evidence>
<comment type="subcellular location">
    <subcellularLocation>
        <location evidence="8">Cytoplasm</location>
    </subcellularLocation>
</comment>
<feature type="binding site" evidence="8">
    <location>
        <position position="161"/>
    </location>
    <ligand>
        <name>Zn(2+)</name>
        <dbReference type="ChEBI" id="CHEBI:29105"/>
        <label>2</label>
    </ligand>
</feature>
<feature type="binding site" evidence="8">
    <location>
        <position position="144"/>
    </location>
    <ligand>
        <name>Zn(2+)</name>
        <dbReference type="ChEBI" id="CHEBI:29105"/>
        <label>1</label>
    </ligand>
</feature>
<dbReference type="InterPro" id="IPR036869">
    <property type="entry name" value="J_dom_sf"/>
</dbReference>
<keyword evidence="8" id="KW-0963">Cytoplasm</keyword>
<keyword evidence="3 8" id="KW-0863">Zinc-finger</keyword>
<feature type="binding site" evidence="8">
    <location>
        <position position="164"/>
    </location>
    <ligand>
        <name>Zn(2+)</name>
        <dbReference type="ChEBI" id="CHEBI:29105"/>
        <label>2</label>
    </ligand>
</feature>
<keyword evidence="2 8" id="KW-0677">Repeat</keyword>
<evidence type="ECO:0000259" key="10">
    <source>
        <dbReference type="PROSITE" id="PS50076"/>
    </source>
</evidence>
<dbReference type="SUPFAM" id="SSF49493">
    <property type="entry name" value="HSP40/DnaJ peptide-binding domain"/>
    <property type="match status" value="2"/>
</dbReference>
<feature type="binding site" evidence="8">
    <location>
        <position position="201"/>
    </location>
    <ligand>
        <name>Zn(2+)</name>
        <dbReference type="ChEBI" id="CHEBI:29105"/>
        <label>1</label>
    </ligand>
</feature>
<evidence type="ECO:0000256" key="6">
    <source>
        <dbReference type="ARBA" id="ARBA00061004"/>
    </source>
</evidence>
<feature type="repeat" description="CXXCXGXG motif" evidence="8">
    <location>
        <begin position="144"/>
        <end position="151"/>
    </location>
</feature>
<evidence type="ECO:0000313" key="12">
    <source>
        <dbReference type="EMBL" id="PJA46429.1"/>
    </source>
</evidence>
<evidence type="ECO:0000256" key="8">
    <source>
        <dbReference type="HAMAP-Rule" id="MF_01152"/>
    </source>
</evidence>
<feature type="binding site" evidence="8">
    <location>
        <position position="187"/>
    </location>
    <ligand>
        <name>Zn(2+)</name>
        <dbReference type="ChEBI" id="CHEBI:29105"/>
        <label>2</label>
    </ligand>
</feature>
<dbReference type="EMBL" id="PFWU01000001">
    <property type="protein sequence ID" value="PJA46429.1"/>
    <property type="molecule type" value="Genomic_DNA"/>
</dbReference>
<evidence type="ECO:0000259" key="11">
    <source>
        <dbReference type="PROSITE" id="PS51188"/>
    </source>
</evidence>
<dbReference type="InterPro" id="IPR002939">
    <property type="entry name" value="DnaJ_C"/>
</dbReference>
<evidence type="ECO:0000256" key="7">
    <source>
        <dbReference type="ARBA" id="ARBA00067609"/>
    </source>
</evidence>
<dbReference type="PROSITE" id="PS51188">
    <property type="entry name" value="ZF_CR"/>
    <property type="match status" value="1"/>
</dbReference>
<protein>
    <recommendedName>
        <fullName evidence="7 8">Chaperone protein DnaJ</fullName>
    </recommendedName>
</protein>
<evidence type="ECO:0000256" key="5">
    <source>
        <dbReference type="ARBA" id="ARBA00023186"/>
    </source>
</evidence>
<dbReference type="InterPro" id="IPR008971">
    <property type="entry name" value="HSP40/DnaJ_pept-bd"/>
</dbReference>
<feature type="repeat" description="CXXCXGXG motif" evidence="8">
    <location>
        <begin position="201"/>
        <end position="208"/>
    </location>
</feature>
<feature type="binding site" evidence="8">
    <location>
        <position position="147"/>
    </location>
    <ligand>
        <name>Zn(2+)</name>
        <dbReference type="ChEBI" id="CHEBI:29105"/>
        <label>1</label>
    </ligand>
</feature>
<dbReference type="GO" id="GO:0009408">
    <property type="term" value="P:response to heat"/>
    <property type="evidence" value="ECO:0007669"/>
    <property type="project" value="InterPro"/>
</dbReference>
<dbReference type="AlphaFoldDB" id="A0A2M7XEX3"/>
<evidence type="ECO:0000313" key="13">
    <source>
        <dbReference type="Proteomes" id="UP000229385"/>
    </source>
</evidence>
<feature type="repeat" description="CXXCXGXG motif" evidence="8">
    <location>
        <begin position="161"/>
        <end position="168"/>
    </location>
</feature>
<dbReference type="Pfam" id="PF01556">
    <property type="entry name" value="DnaJ_C"/>
    <property type="match status" value="1"/>
</dbReference>
<evidence type="ECO:0000256" key="2">
    <source>
        <dbReference type="ARBA" id="ARBA00022737"/>
    </source>
</evidence>
<feature type="domain" description="J" evidence="10">
    <location>
        <begin position="4"/>
        <end position="66"/>
    </location>
</feature>
<dbReference type="Gene3D" id="2.60.260.20">
    <property type="entry name" value="Urease metallochaperone UreE, N-terminal domain"/>
    <property type="match status" value="2"/>
</dbReference>
<feature type="domain" description="CR-type" evidence="11">
    <location>
        <begin position="131"/>
        <end position="213"/>
    </location>
</feature>
<comment type="domain">
    <text evidence="8">The J domain is necessary and sufficient to stimulate DnaK ATPase activity. Zinc center 1 plays an important role in the autonomous, DnaK-independent chaperone activity of DnaJ. Zinc center 2 is essential for interaction with DnaK and for DnaJ activity.</text>
</comment>
<dbReference type="Pfam" id="PF00684">
    <property type="entry name" value="DnaJ_CXXCXGXG"/>
    <property type="match status" value="1"/>
</dbReference>
<reference evidence="13" key="1">
    <citation type="submission" date="2017-09" db="EMBL/GenBank/DDBJ databases">
        <title>Depth-based differentiation of microbial function through sediment-hosted aquifers and enrichment of novel symbionts in the deep terrestrial subsurface.</title>
        <authorList>
            <person name="Probst A.J."/>
            <person name="Ladd B."/>
            <person name="Jarett J.K."/>
            <person name="Geller-Mcgrath D.E."/>
            <person name="Sieber C.M.K."/>
            <person name="Emerson J.B."/>
            <person name="Anantharaman K."/>
            <person name="Thomas B.C."/>
            <person name="Malmstrom R."/>
            <person name="Stieglmeier M."/>
            <person name="Klingl A."/>
            <person name="Woyke T."/>
            <person name="Ryan C.M."/>
            <person name="Banfield J.F."/>
        </authorList>
    </citation>
    <scope>NUCLEOTIDE SEQUENCE [LARGE SCALE GENOMIC DNA]</scope>
</reference>
<comment type="subunit">
    <text evidence="8">Homodimer.</text>
</comment>
<proteinExistence type="inferred from homology"/>
<name>A0A2M7XEX3_9BACT</name>
<dbReference type="FunFam" id="2.60.260.20:FF:000005">
    <property type="entry name" value="Chaperone protein dnaJ 1, mitochondrial"/>
    <property type="match status" value="1"/>
</dbReference>
<dbReference type="NCBIfam" id="NF008035">
    <property type="entry name" value="PRK10767.1"/>
    <property type="match status" value="1"/>
</dbReference>
<dbReference type="HAMAP" id="MF_01152">
    <property type="entry name" value="DnaJ"/>
    <property type="match status" value="1"/>
</dbReference>
<dbReference type="GO" id="GO:0008270">
    <property type="term" value="F:zinc ion binding"/>
    <property type="evidence" value="ECO:0007669"/>
    <property type="project" value="UniProtKB-UniRule"/>
</dbReference>
<dbReference type="InterPro" id="IPR012724">
    <property type="entry name" value="DnaJ"/>
</dbReference>
<keyword evidence="8" id="KW-0346">Stress response</keyword>